<evidence type="ECO:0000256" key="8">
    <source>
        <dbReference type="ARBA" id="ARBA00022982"/>
    </source>
</evidence>
<protein>
    <submittedName>
        <fullName evidence="15">Cytochrome b561</fullName>
    </submittedName>
</protein>
<dbReference type="GO" id="GO:0005886">
    <property type="term" value="C:plasma membrane"/>
    <property type="evidence" value="ECO:0007669"/>
    <property type="project" value="UniProtKB-SubCell"/>
</dbReference>
<keyword evidence="16" id="KW-1185">Reference proteome</keyword>
<accession>A0A7W8XRB7</accession>
<dbReference type="AlphaFoldDB" id="A0A7W8XRB7"/>
<dbReference type="EMBL" id="JACHBI010000004">
    <property type="protein sequence ID" value="MBB5574169.1"/>
    <property type="molecule type" value="Genomic_DNA"/>
</dbReference>
<comment type="subcellular location">
    <subcellularLocation>
        <location evidence="2">Cell membrane</location>
        <topology evidence="2">Multi-pass membrane protein</topology>
    </subcellularLocation>
</comment>
<keyword evidence="4" id="KW-1003">Cell membrane</keyword>
<keyword evidence="10" id="KW-0408">Iron</keyword>
<gene>
    <name evidence="15" type="ORF">GGD50_002791</name>
</gene>
<evidence type="ECO:0000256" key="12">
    <source>
        <dbReference type="ARBA" id="ARBA00037975"/>
    </source>
</evidence>
<evidence type="ECO:0000313" key="15">
    <source>
        <dbReference type="EMBL" id="MBB5574169.1"/>
    </source>
</evidence>
<evidence type="ECO:0000256" key="7">
    <source>
        <dbReference type="ARBA" id="ARBA00022723"/>
    </source>
</evidence>
<keyword evidence="9 13" id="KW-1133">Transmembrane helix</keyword>
<comment type="cofactor">
    <cofactor evidence="1">
        <name>heme b</name>
        <dbReference type="ChEBI" id="CHEBI:60344"/>
    </cofactor>
</comment>
<organism evidence="15 16">
    <name type="scientific">Rhizobium paranaense</name>
    <dbReference type="NCBI Taxonomy" id="1650438"/>
    <lineage>
        <taxon>Bacteria</taxon>
        <taxon>Pseudomonadati</taxon>
        <taxon>Pseudomonadota</taxon>
        <taxon>Alphaproteobacteria</taxon>
        <taxon>Hyphomicrobiales</taxon>
        <taxon>Rhizobiaceae</taxon>
        <taxon>Rhizobium/Agrobacterium group</taxon>
        <taxon>Rhizobium</taxon>
    </lineage>
</organism>
<feature type="domain" description="Cytochrome b561 bacterial/Ni-hydrogenase" evidence="14">
    <location>
        <begin position="9"/>
        <end position="161"/>
    </location>
</feature>
<dbReference type="InterPro" id="IPR052168">
    <property type="entry name" value="Cytochrome_b561_oxidase"/>
</dbReference>
<evidence type="ECO:0000256" key="4">
    <source>
        <dbReference type="ARBA" id="ARBA00022475"/>
    </source>
</evidence>
<evidence type="ECO:0000256" key="5">
    <source>
        <dbReference type="ARBA" id="ARBA00022617"/>
    </source>
</evidence>
<dbReference type="PANTHER" id="PTHR30529:SF7">
    <property type="entry name" value="CYTOCHROME B561 BACTERIAL_NI-HYDROGENASE DOMAIN-CONTAINING PROTEIN"/>
    <property type="match status" value="1"/>
</dbReference>
<dbReference type="GO" id="GO:0046872">
    <property type="term" value="F:metal ion binding"/>
    <property type="evidence" value="ECO:0007669"/>
    <property type="project" value="UniProtKB-KW"/>
</dbReference>
<feature type="transmembrane region" description="Helical" evidence="13">
    <location>
        <begin position="132"/>
        <end position="152"/>
    </location>
</feature>
<keyword evidence="8" id="KW-0249">Electron transport</keyword>
<evidence type="ECO:0000256" key="1">
    <source>
        <dbReference type="ARBA" id="ARBA00001970"/>
    </source>
</evidence>
<evidence type="ECO:0000256" key="10">
    <source>
        <dbReference type="ARBA" id="ARBA00023004"/>
    </source>
</evidence>
<dbReference type="Pfam" id="PF01292">
    <property type="entry name" value="Ni_hydr_CYTB"/>
    <property type="match status" value="1"/>
</dbReference>
<sequence>MTSNRALGYSTTQISLHWIIAALVLFQLLFGESMTTVVDAQVRGNTVSPADMSLGTAHYWVGVAVLLLVLLRLALRVAFGTPKPAGASALLVKLAAAAHWLFYALLLLVPLTGLLAYYFSDPFGDIHGLGKPAFIILIGLHAAGALYHQFLLKDGTLRRMLVPAR</sequence>
<dbReference type="SUPFAM" id="SSF81342">
    <property type="entry name" value="Transmembrane di-heme cytochromes"/>
    <property type="match status" value="1"/>
</dbReference>
<keyword evidence="3" id="KW-0813">Transport</keyword>
<name>A0A7W8XRB7_9HYPH</name>
<evidence type="ECO:0000256" key="9">
    <source>
        <dbReference type="ARBA" id="ARBA00022989"/>
    </source>
</evidence>
<evidence type="ECO:0000256" key="6">
    <source>
        <dbReference type="ARBA" id="ARBA00022692"/>
    </source>
</evidence>
<evidence type="ECO:0000313" key="16">
    <source>
        <dbReference type="Proteomes" id="UP000549882"/>
    </source>
</evidence>
<dbReference type="InterPro" id="IPR016174">
    <property type="entry name" value="Di-haem_cyt_TM"/>
</dbReference>
<feature type="transmembrane region" description="Helical" evidence="13">
    <location>
        <begin position="100"/>
        <end position="120"/>
    </location>
</feature>
<dbReference type="GO" id="GO:0009055">
    <property type="term" value="F:electron transfer activity"/>
    <property type="evidence" value="ECO:0007669"/>
    <property type="project" value="InterPro"/>
</dbReference>
<keyword evidence="5" id="KW-0349">Heme</keyword>
<evidence type="ECO:0000256" key="3">
    <source>
        <dbReference type="ARBA" id="ARBA00022448"/>
    </source>
</evidence>
<feature type="transmembrane region" description="Helical" evidence="13">
    <location>
        <begin position="7"/>
        <end position="30"/>
    </location>
</feature>
<dbReference type="GO" id="GO:0020037">
    <property type="term" value="F:heme binding"/>
    <property type="evidence" value="ECO:0007669"/>
    <property type="project" value="TreeGrafter"/>
</dbReference>
<proteinExistence type="inferred from homology"/>
<dbReference type="InterPro" id="IPR011577">
    <property type="entry name" value="Cyt_b561_bac/Ni-Hgenase"/>
</dbReference>
<comment type="caution">
    <text evidence="15">The sequence shown here is derived from an EMBL/GenBank/DDBJ whole genome shotgun (WGS) entry which is preliminary data.</text>
</comment>
<evidence type="ECO:0000256" key="13">
    <source>
        <dbReference type="SAM" id="Phobius"/>
    </source>
</evidence>
<dbReference type="GO" id="GO:0022904">
    <property type="term" value="P:respiratory electron transport chain"/>
    <property type="evidence" value="ECO:0007669"/>
    <property type="project" value="InterPro"/>
</dbReference>
<reference evidence="15 16" key="1">
    <citation type="submission" date="2020-08" db="EMBL/GenBank/DDBJ databases">
        <title>Genomic Encyclopedia of Type Strains, Phase IV (KMG-V): Genome sequencing to study the core and pangenomes of soil and plant-associated prokaryotes.</title>
        <authorList>
            <person name="Whitman W."/>
        </authorList>
    </citation>
    <scope>NUCLEOTIDE SEQUENCE [LARGE SCALE GENOMIC DNA]</scope>
    <source>
        <strain evidence="15 16">SEMIA 4064</strain>
    </source>
</reference>
<keyword evidence="6 13" id="KW-0812">Transmembrane</keyword>
<feature type="transmembrane region" description="Helical" evidence="13">
    <location>
        <begin position="57"/>
        <end position="79"/>
    </location>
</feature>
<evidence type="ECO:0000256" key="11">
    <source>
        <dbReference type="ARBA" id="ARBA00023136"/>
    </source>
</evidence>
<dbReference type="PANTHER" id="PTHR30529">
    <property type="entry name" value="CYTOCHROME B561"/>
    <property type="match status" value="1"/>
</dbReference>
<dbReference type="Proteomes" id="UP000549882">
    <property type="component" value="Unassembled WGS sequence"/>
</dbReference>
<keyword evidence="11 13" id="KW-0472">Membrane</keyword>
<keyword evidence="7" id="KW-0479">Metal-binding</keyword>
<dbReference type="RefSeq" id="WP_107109404.1">
    <property type="nucleotide sequence ID" value="NZ_JACHBI010000004.1"/>
</dbReference>
<comment type="similarity">
    <text evidence="12">Belongs to the cytochrome b561 family.</text>
</comment>
<evidence type="ECO:0000256" key="2">
    <source>
        <dbReference type="ARBA" id="ARBA00004651"/>
    </source>
</evidence>
<evidence type="ECO:0000259" key="14">
    <source>
        <dbReference type="Pfam" id="PF01292"/>
    </source>
</evidence>